<name>A0A4Q2J158_9SPHN</name>
<dbReference type="CDD" id="cd24052">
    <property type="entry name" value="ASKHA_NBD_HpPPX-GppA-like"/>
    <property type="match status" value="1"/>
</dbReference>
<dbReference type="PANTHER" id="PTHR30005">
    <property type="entry name" value="EXOPOLYPHOSPHATASE"/>
    <property type="match status" value="1"/>
</dbReference>
<dbReference type="EMBL" id="SDPT01000001">
    <property type="protein sequence ID" value="RXZ35281.1"/>
    <property type="molecule type" value="Genomic_DNA"/>
</dbReference>
<sequence>MALLSLLRAPAAVPVAPVTARNAIIDIGSNSVRLVVYDGPPRLPSVLFNEKVLAGLGGSLSRTGSIDRKAMAMAATALARFAWLTREMAVEEVRTVATAAVRDASNGSDLIALAAAEGLEVEILPGEAEAIGAGYGVLSAFPDADGIVGDLGGGSLELVRVAKGEVRERTSFPLGVLRIAAIRETGKDALARHVAGVLKESGWAGQGSELPFYLVGGSWRGLTQLDMHLTQYPLPIVNGYAMSAARIRSLEAMLATATKQELKAVPNLSSGRIPTLKDATALLSVVLAGLGCERTVTSSFGLREGLLFQALDPEARQEDPLLAAAREEGRRLSRFEEHGDLLNQWISPLFTDEPAELARLRHAACLLADVGWHANPDFRADRGVEIALHGQWVAIDAAGRAMVAQALHTALGGGGDSPAPLATLARSGMLETARRWGLAMRLGQRLSGGLAAPLNRTRLERADGAIRLRYAPVDAALYGEAVEKRHRALASAFGLEAAAGGAVSRSESG</sequence>
<dbReference type="OrthoDB" id="3698573at2"/>
<dbReference type="RefSeq" id="WP_129341051.1">
    <property type="nucleotide sequence ID" value="NZ_JACIDD010000001.1"/>
</dbReference>
<accession>A0A4Q2J158</accession>
<reference evidence="3 4" key="1">
    <citation type="submission" date="2019-01" db="EMBL/GenBank/DDBJ databases">
        <title>Sphingomonas mucosissima sp. nov. and Sphingomonas desiccabilis sp. nov., from biological soil crusts in the Colorado Plateau, USA.</title>
        <authorList>
            <person name="Zhu D."/>
        </authorList>
    </citation>
    <scope>NUCLEOTIDE SEQUENCE [LARGE SCALE GENOMIC DNA]</scope>
    <source>
        <strain evidence="3 4">CP1D</strain>
    </source>
</reference>
<dbReference type="SUPFAM" id="SSF53067">
    <property type="entry name" value="Actin-like ATPase domain"/>
    <property type="match status" value="2"/>
</dbReference>
<feature type="domain" description="Exopolyphosphatase C-terminal" evidence="2">
    <location>
        <begin position="329"/>
        <end position="494"/>
    </location>
</feature>
<comment type="caution">
    <text evidence="3">The sequence shown here is derived from an EMBL/GenBank/DDBJ whole genome shotgun (WGS) entry which is preliminary data.</text>
</comment>
<proteinExistence type="predicted"/>
<dbReference type="Gene3D" id="1.10.3210.10">
    <property type="entry name" value="Hypothetical protein af1432"/>
    <property type="match status" value="1"/>
</dbReference>
<dbReference type="GO" id="GO:0016462">
    <property type="term" value="F:pyrophosphatase activity"/>
    <property type="evidence" value="ECO:0007669"/>
    <property type="project" value="TreeGrafter"/>
</dbReference>
<organism evidence="3 4">
    <name type="scientific">Sphingomonas desiccabilis</name>
    <dbReference type="NCBI Taxonomy" id="429134"/>
    <lineage>
        <taxon>Bacteria</taxon>
        <taxon>Pseudomonadati</taxon>
        <taxon>Pseudomonadota</taxon>
        <taxon>Alphaproteobacteria</taxon>
        <taxon>Sphingomonadales</taxon>
        <taxon>Sphingomonadaceae</taxon>
        <taxon>Sphingomonas</taxon>
    </lineage>
</organism>
<feature type="domain" description="Ppx/GppA phosphatase N-terminal" evidence="1">
    <location>
        <begin position="40"/>
        <end position="312"/>
    </location>
</feature>
<evidence type="ECO:0000313" key="4">
    <source>
        <dbReference type="Proteomes" id="UP000292347"/>
    </source>
</evidence>
<evidence type="ECO:0000259" key="1">
    <source>
        <dbReference type="Pfam" id="PF02541"/>
    </source>
</evidence>
<dbReference type="Pfam" id="PF21697">
    <property type="entry name" value="Ppx_C"/>
    <property type="match status" value="1"/>
</dbReference>
<protein>
    <submittedName>
        <fullName evidence="3">Ppx/GppA family phosphatase</fullName>
    </submittedName>
</protein>
<dbReference type="Proteomes" id="UP000292347">
    <property type="component" value="Unassembled WGS sequence"/>
</dbReference>
<dbReference type="InterPro" id="IPR043129">
    <property type="entry name" value="ATPase_NBD"/>
</dbReference>
<dbReference type="InterPro" id="IPR003695">
    <property type="entry name" value="Ppx_GppA_N"/>
</dbReference>
<dbReference type="AlphaFoldDB" id="A0A4Q2J158"/>
<dbReference type="InterPro" id="IPR050273">
    <property type="entry name" value="GppA/Ppx_hydrolase"/>
</dbReference>
<dbReference type="Gene3D" id="3.30.420.150">
    <property type="entry name" value="Exopolyphosphatase. Domain 2"/>
    <property type="match status" value="1"/>
</dbReference>
<evidence type="ECO:0000313" key="3">
    <source>
        <dbReference type="EMBL" id="RXZ35281.1"/>
    </source>
</evidence>
<dbReference type="InterPro" id="IPR048951">
    <property type="entry name" value="Ppx_C"/>
</dbReference>
<dbReference type="PANTHER" id="PTHR30005:SF0">
    <property type="entry name" value="RETROGRADE REGULATION PROTEIN 2"/>
    <property type="match status" value="1"/>
</dbReference>
<dbReference type="Gene3D" id="3.30.420.40">
    <property type="match status" value="1"/>
</dbReference>
<gene>
    <name evidence="3" type="ORF">EO081_06540</name>
</gene>
<dbReference type="Pfam" id="PF02541">
    <property type="entry name" value="Ppx-GppA"/>
    <property type="match status" value="1"/>
</dbReference>
<evidence type="ECO:0000259" key="2">
    <source>
        <dbReference type="Pfam" id="PF21697"/>
    </source>
</evidence>
<keyword evidence="4" id="KW-1185">Reference proteome</keyword>